<reference evidence="1" key="1">
    <citation type="submission" date="2022-10" db="EMBL/GenBank/DDBJ databases">
        <authorList>
            <person name="Chen Y."/>
            <person name="Dougan E. K."/>
            <person name="Chan C."/>
            <person name="Rhodes N."/>
            <person name="Thang M."/>
        </authorList>
    </citation>
    <scope>NUCLEOTIDE SEQUENCE</scope>
</reference>
<evidence type="ECO:0000313" key="3">
    <source>
        <dbReference type="Proteomes" id="UP001152797"/>
    </source>
</evidence>
<dbReference type="EMBL" id="CAMXCT010004423">
    <property type="protein sequence ID" value="CAI4008934.1"/>
    <property type="molecule type" value="Genomic_DNA"/>
</dbReference>
<dbReference type="EMBL" id="CAMXCT020004423">
    <property type="protein sequence ID" value="CAL1162309.1"/>
    <property type="molecule type" value="Genomic_DNA"/>
</dbReference>
<evidence type="ECO:0000313" key="2">
    <source>
        <dbReference type="EMBL" id="CAL1162309.1"/>
    </source>
</evidence>
<sequence>MDHPKVTDVPSSLHGTSEWISAFAVRQGVEDSDFGFRHLYTLAGKNPSRFVTLRKHQAENIGQDLSVRKALLSVCGAVP</sequence>
<name>A0A9P1DEA5_9DINO</name>
<gene>
    <name evidence="1" type="ORF">C1SCF055_LOCUS34324</name>
</gene>
<dbReference type="EMBL" id="CAMXCT030004423">
    <property type="protein sequence ID" value="CAL4796246.1"/>
    <property type="molecule type" value="Genomic_DNA"/>
</dbReference>
<accession>A0A9P1DEA5</accession>
<reference evidence="2" key="2">
    <citation type="submission" date="2024-04" db="EMBL/GenBank/DDBJ databases">
        <authorList>
            <person name="Chen Y."/>
            <person name="Shah S."/>
            <person name="Dougan E. K."/>
            <person name="Thang M."/>
            <person name="Chan C."/>
        </authorList>
    </citation>
    <scope>NUCLEOTIDE SEQUENCE [LARGE SCALE GENOMIC DNA]</scope>
</reference>
<protein>
    <submittedName>
        <fullName evidence="1">Uncharacterized protein</fullName>
    </submittedName>
</protein>
<organism evidence="1">
    <name type="scientific">Cladocopium goreaui</name>
    <dbReference type="NCBI Taxonomy" id="2562237"/>
    <lineage>
        <taxon>Eukaryota</taxon>
        <taxon>Sar</taxon>
        <taxon>Alveolata</taxon>
        <taxon>Dinophyceae</taxon>
        <taxon>Suessiales</taxon>
        <taxon>Symbiodiniaceae</taxon>
        <taxon>Cladocopium</taxon>
    </lineage>
</organism>
<proteinExistence type="predicted"/>
<dbReference type="AlphaFoldDB" id="A0A9P1DEA5"/>
<evidence type="ECO:0000313" key="1">
    <source>
        <dbReference type="EMBL" id="CAI4008934.1"/>
    </source>
</evidence>
<keyword evidence="3" id="KW-1185">Reference proteome</keyword>
<comment type="caution">
    <text evidence="1">The sequence shown here is derived from an EMBL/GenBank/DDBJ whole genome shotgun (WGS) entry which is preliminary data.</text>
</comment>
<dbReference type="Proteomes" id="UP001152797">
    <property type="component" value="Unassembled WGS sequence"/>
</dbReference>